<dbReference type="RefSeq" id="WP_206718246.1">
    <property type="nucleotide sequence ID" value="NZ_CP071091.1"/>
</dbReference>
<dbReference type="PANTHER" id="PTHR39186:SF1">
    <property type="entry name" value="DUF2071 DOMAIN-CONTAINING PROTEIN"/>
    <property type="match status" value="1"/>
</dbReference>
<dbReference type="PANTHER" id="PTHR39186">
    <property type="entry name" value="DUF2071 FAMILY PROTEIN"/>
    <property type="match status" value="1"/>
</dbReference>
<dbReference type="SUPFAM" id="SSF160104">
    <property type="entry name" value="Acetoacetate decarboxylase-like"/>
    <property type="match status" value="1"/>
</dbReference>
<organism evidence="1 2">
    <name type="scientific">Myxococcus landrumensis</name>
    <dbReference type="NCBI Taxonomy" id="2813577"/>
    <lineage>
        <taxon>Bacteria</taxon>
        <taxon>Pseudomonadati</taxon>
        <taxon>Myxococcota</taxon>
        <taxon>Myxococcia</taxon>
        <taxon>Myxococcales</taxon>
        <taxon>Cystobacterineae</taxon>
        <taxon>Myxococcaceae</taxon>
        <taxon>Myxococcus</taxon>
    </lineage>
</organism>
<dbReference type="InterPro" id="IPR023375">
    <property type="entry name" value="ADC_dom_sf"/>
</dbReference>
<evidence type="ECO:0000313" key="1">
    <source>
        <dbReference type="EMBL" id="QSQ16598.1"/>
    </source>
</evidence>
<dbReference type="Pfam" id="PF09844">
    <property type="entry name" value="DUF2071"/>
    <property type="match status" value="1"/>
</dbReference>
<reference evidence="1 2" key="1">
    <citation type="submission" date="2021-02" db="EMBL/GenBank/DDBJ databases">
        <title>De Novo genome assembly of isolated myxobacteria.</title>
        <authorList>
            <person name="Stevens D.C."/>
        </authorList>
    </citation>
    <scope>NUCLEOTIDE SEQUENCE [LARGE SCALE GENOMIC DNA]</scope>
    <source>
        <strain evidence="1 2">SCHIC003</strain>
    </source>
</reference>
<dbReference type="Proteomes" id="UP000663090">
    <property type="component" value="Chromosome"/>
</dbReference>
<gene>
    <name evidence="1" type="ORF">JY572_11365</name>
</gene>
<keyword evidence="2" id="KW-1185">Reference proteome</keyword>
<accession>A0ABX7NK07</accession>
<dbReference type="InterPro" id="IPR018644">
    <property type="entry name" value="DUF2071"/>
</dbReference>
<evidence type="ECO:0000313" key="2">
    <source>
        <dbReference type="Proteomes" id="UP000663090"/>
    </source>
</evidence>
<protein>
    <submittedName>
        <fullName evidence="1">DUF2071 domain-containing protein</fullName>
    </submittedName>
</protein>
<name>A0ABX7NK07_9BACT</name>
<dbReference type="EMBL" id="CP071091">
    <property type="protein sequence ID" value="QSQ16598.1"/>
    <property type="molecule type" value="Genomic_DNA"/>
</dbReference>
<sequence>MRPFLTATWRYLLMLNYEVDPKVLAPLVPRGTELDTWQGKTFASMVGFRFLDTRVRGLAVPFHRDFDEVNLRYYVRYRGPEGWRRGVAFVRELVPRWAIATVARVLYNEPYLALPMRHSVEMQGAEQGTRGRVEYAWKHAGQWHRLAAHTRGTPVSSTEGSQEEFITEHYWGYTPQRDGGCAEYRVEHPRWSVWQAEDVTFDCDVSRLYGDRFVPFLRGTPASAFVADGSGVAVYPGTRLSEASHVTAPAA</sequence>
<proteinExistence type="predicted"/>